<evidence type="ECO:0000256" key="1">
    <source>
        <dbReference type="ARBA" id="ARBA00009063"/>
    </source>
</evidence>
<dbReference type="Proteomes" id="UP000232323">
    <property type="component" value="Unassembled WGS sequence"/>
</dbReference>
<dbReference type="Pfam" id="PF05739">
    <property type="entry name" value="SNARE"/>
    <property type="match status" value="1"/>
</dbReference>
<dbReference type="GO" id="GO:0048278">
    <property type="term" value="P:vesicle docking"/>
    <property type="evidence" value="ECO:0007669"/>
    <property type="project" value="TreeGrafter"/>
</dbReference>
<dbReference type="GO" id="GO:0006906">
    <property type="term" value="P:vesicle fusion"/>
    <property type="evidence" value="ECO:0007669"/>
    <property type="project" value="TreeGrafter"/>
</dbReference>
<dbReference type="PROSITE" id="PS50192">
    <property type="entry name" value="T_SNARE"/>
    <property type="match status" value="1"/>
</dbReference>
<dbReference type="InterPro" id="IPR045242">
    <property type="entry name" value="Syntaxin"/>
</dbReference>
<dbReference type="GO" id="GO:0005484">
    <property type="term" value="F:SNAP receptor activity"/>
    <property type="evidence" value="ECO:0007669"/>
    <property type="project" value="InterPro"/>
</dbReference>
<dbReference type="AlphaFoldDB" id="A0A250X3A2"/>
<dbReference type="Pfam" id="PF14523">
    <property type="entry name" value="Syntaxin_2"/>
    <property type="match status" value="1"/>
</dbReference>
<feature type="region of interest" description="Disordered" evidence="3">
    <location>
        <begin position="1"/>
        <end position="20"/>
    </location>
</feature>
<evidence type="ECO:0000256" key="4">
    <source>
        <dbReference type="SAM" id="Phobius"/>
    </source>
</evidence>
<dbReference type="InterPro" id="IPR006012">
    <property type="entry name" value="Syntaxin/epimorphin_CS"/>
</dbReference>
<keyword evidence="2" id="KW-0653">Protein transport</keyword>
<dbReference type="Gene3D" id="1.20.58.70">
    <property type="match status" value="1"/>
</dbReference>
<keyword evidence="4" id="KW-0812">Transmembrane</keyword>
<keyword evidence="2" id="KW-0813">Transport</keyword>
<accession>A0A250X3A2</accession>
<proteinExistence type="inferred from homology"/>
<dbReference type="EMBL" id="BEGY01000023">
    <property type="protein sequence ID" value="GAX77250.1"/>
    <property type="molecule type" value="Genomic_DNA"/>
</dbReference>
<comment type="caution">
    <text evidence="6">The sequence shown here is derived from an EMBL/GenBank/DDBJ whole genome shotgun (WGS) entry which is preliminary data.</text>
</comment>
<dbReference type="PROSITE" id="PS00914">
    <property type="entry name" value="SYNTAXIN"/>
    <property type="match status" value="1"/>
</dbReference>
<dbReference type="InterPro" id="IPR000727">
    <property type="entry name" value="T_SNARE_dom"/>
</dbReference>
<dbReference type="STRING" id="1157962.A0A250X3A2"/>
<dbReference type="InterPro" id="IPR010989">
    <property type="entry name" value="SNARE"/>
</dbReference>
<dbReference type="Gene3D" id="1.20.5.110">
    <property type="match status" value="1"/>
</dbReference>
<evidence type="ECO:0000259" key="5">
    <source>
        <dbReference type="PROSITE" id="PS50192"/>
    </source>
</evidence>
<protein>
    <recommendedName>
        <fullName evidence="5">t-SNARE coiled-coil homology domain-containing protein</fullName>
    </recommendedName>
</protein>
<dbReference type="SUPFAM" id="SSF47661">
    <property type="entry name" value="t-snare proteins"/>
    <property type="match status" value="1"/>
</dbReference>
<keyword evidence="4" id="KW-0472">Membrane</keyword>
<dbReference type="GO" id="GO:0012505">
    <property type="term" value="C:endomembrane system"/>
    <property type="evidence" value="ECO:0007669"/>
    <property type="project" value="TreeGrafter"/>
</dbReference>
<feature type="domain" description="T-SNARE coiled-coil homology" evidence="5">
    <location>
        <begin position="196"/>
        <end position="258"/>
    </location>
</feature>
<dbReference type="OrthoDB" id="364348at2759"/>
<comment type="similarity">
    <text evidence="1">Belongs to the syntaxin family.</text>
</comment>
<organism evidence="6 7">
    <name type="scientific">Chlamydomonas eustigma</name>
    <dbReference type="NCBI Taxonomy" id="1157962"/>
    <lineage>
        <taxon>Eukaryota</taxon>
        <taxon>Viridiplantae</taxon>
        <taxon>Chlorophyta</taxon>
        <taxon>core chlorophytes</taxon>
        <taxon>Chlorophyceae</taxon>
        <taxon>CS clade</taxon>
        <taxon>Chlamydomonadales</taxon>
        <taxon>Chlamydomonadaceae</taxon>
        <taxon>Chlamydomonas</taxon>
    </lineage>
</organism>
<feature type="compositionally biased region" description="Polar residues" evidence="3">
    <location>
        <begin position="131"/>
        <end position="149"/>
    </location>
</feature>
<keyword evidence="4" id="KW-1133">Transmembrane helix</keyword>
<dbReference type="PANTHER" id="PTHR19957:SF38">
    <property type="entry name" value="LD27581P"/>
    <property type="match status" value="1"/>
</dbReference>
<gene>
    <name evidence="6" type="ORF">CEUSTIGMA_g4696.t1</name>
</gene>
<feature type="region of interest" description="Disordered" evidence="3">
    <location>
        <begin position="129"/>
        <end position="152"/>
    </location>
</feature>
<dbReference type="SMART" id="SM00397">
    <property type="entry name" value="t_SNARE"/>
    <property type="match status" value="1"/>
</dbReference>
<evidence type="ECO:0000313" key="6">
    <source>
        <dbReference type="EMBL" id="GAX77250.1"/>
    </source>
</evidence>
<dbReference type="InterPro" id="IPR006011">
    <property type="entry name" value="Syntaxin_N"/>
</dbReference>
<dbReference type="PANTHER" id="PTHR19957">
    <property type="entry name" value="SYNTAXIN"/>
    <property type="match status" value="1"/>
</dbReference>
<evidence type="ECO:0000256" key="3">
    <source>
        <dbReference type="SAM" id="MobiDB-lite"/>
    </source>
</evidence>
<dbReference type="GO" id="GO:0000149">
    <property type="term" value="F:SNARE binding"/>
    <property type="evidence" value="ECO:0007669"/>
    <property type="project" value="TreeGrafter"/>
</dbReference>
<dbReference type="GO" id="GO:0031201">
    <property type="term" value="C:SNARE complex"/>
    <property type="evidence" value="ECO:0007669"/>
    <property type="project" value="TreeGrafter"/>
</dbReference>
<evidence type="ECO:0000313" key="7">
    <source>
        <dbReference type="Proteomes" id="UP000232323"/>
    </source>
</evidence>
<name>A0A250X3A2_9CHLO</name>
<dbReference type="GO" id="GO:0006886">
    <property type="term" value="P:intracellular protein transport"/>
    <property type="evidence" value="ECO:0007669"/>
    <property type="project" value="InterPro"/>
</dbReference>
<reference evidence="6 7" key="1">
    <citation type="submission" date="2017-08" db="EMBL/GenBank/DDBJ databases">
        <title>Acidophilic green algal genome provides insights into adaptation to an acidic environment.</title>
        <authorList>
            <person name="Hirooka S."/>
            <person name="Hirose Y."/>
            <person name="Kanesaki Y."/>
            <person name="Higuchi S."/>
            <person name="Fujiwara T."/>
            <person name="Onuma R."/>
            <person name="Era A."/>
            <person name="Ohbayashi R."/>
            <person name="Uzuka A."/>
            <person name="Nozaki H."/>
            <person name="Yoshikawa H."/>
            <person name="Miyagishima S.Y."/>
        </authorList>
    </citation>
    <scope>NUCLEOTIDE SEQUENCE [LARGE SCALE GENOMIC DNA]</scope>
    <source>
        <strain evidence="6 7">NIES-2499</strain>
    </source>
</reference>
<evidence type="ECO:0000256" key="2">
    <source>
        <dbReference type="ARBA" id="ARBA00022927"/>
    </source>
</evidence>
<feature type="transmembrane region" description="Helical" evidence="4">
    <location>
        <begin position="270"/>
        <end position="288"/>
    </location>
</feature>
<sequence>MSYKDLALGRGQSVAGTTSSPEIQSIARTIRQIESEVFRLASSLSQLKRLVDTLGTPKDTVDHRHRIKDINSTIQQQSKLLKEKLTSLHDESNGRNQTEPQVKIKKLMQDFASILLDYKGIQKIIQERESSSLPRPNAVASTSGKTTVGASHLGAGSPLLDIEHGIKDEELEKKALLQQQQNRQSALLNNAIEFNEALIEERDQGIQEIARQIGEVNEMFQDLAVLINDQGTQVQTIDEHITATAERAKEGARELVKAERSQRSVQNKCLWIWLIAAVVVSVVIILVLG</sequence>
<dbReference type="CDD" id="cd15840">
    <property type="entry name" value="SNARE_Qa"/>
    <property type="match status" value="1"/>
</dbReference>
<keyword evidence="7" id="KW-1185">Reference proteome</keyword>